<gene>
    <name evidence="2" type="ORF">KLDO_g1346</name>
</gene>
<organism evidence="2 3">
    <name type="scientific">Kluyveromyces dobzhanskii CBS 2104</name>
    <dbReference type="NCBI Taxonomy" id="1427455"/>
    <lineage>
        <taxon>Eukaryota</taxon>
        <taxon>Fungi</taxon>
        <taxon>Dikarya</taxon>
        <taxon>Ascomycota</taxon>
        <taxon>Saccharomycotina</taxon>
        <taxon>Saccharomycetes</taxon>
        <taxon>Saccharomycetales</taxon>
        <taxon>Saccharomycetaceae</taxon>
        <taxon>Kluyveromyces</taxon>
    </lineage>
</organism>
<reference evidence="2 3" key="1">
    <citation type="submission" date="2014-03" db="EMBL/GenBank/DDBJ databases">
        <title>The genome of Kluyveromyces dobzhanskii.</title>
        <authorList>
            <person name="Nystedt B."/>
            <person name="Astrom S."/>
        </authorList>
    </citation>
    <scope>NUCLEOTIDE SEQUENCE [LARGE SCALE GENOMIC DNA]</scope>
    <source>
        <strain evidence="2 3">CBS 2104</strain>
    </source>
</reference>
<name>A0A0A8L2B7_9SACH</name>
<feature type="region of interest" description="Disordered" evidence="1">
    <location>
        <begin position="119"/>
        <end position="244"/>
    </location>
</feature>
<dbReference type="AlphaFoldDB" id="A0A0A8L2B7"/>
<feature type="compositionally biased region" description="Polar residues" evidence="1">
    <location>
        <begin position="30"/>
        <end position="43"/>
    </location>
</feature>
<feature type="compositionally biased region" description="Low complexity" evidence="1">
    <location>
        <begin position="140"/>
        <end position="159"/>
    </location>
</feature>
<evidence type="ECO:0000256" key="1">
    <source>
        <dbReference type="SAM" id="MobiDB-lite"/>
    </source>
</evidence>
<sequence length="321" mass="36509">MMSSSHPTKPPLPNMGINPNDDPKARVSHTDPSFSQEVRMNSIKQKRALPETMKLVHTSSTSETSFRRHIDQIKARRQKVYDELKQLEKQIRPREFESYAEYYLIKTFKIGKSVSGRVNVDGLRSRDSSGSYRRSKRSSQRISPPSSRNGSRSMSGSSVDGDKSASDSDSGLTEKENDTNYKPSNPSKINRDITTASIIDEEKAGPIRRSSRLTRKEKEKKSSKKKLKNIEEDSRYATDSSSESASSMIQHLYENLINKVQEPVRRSDWLLPPKNRYTPEKNQPVKHEPEQIKINELARNLRIKKILSRFDGGLAGVRTGT</sequence>
<feature type="region of interest" description="Disordered" evidence="1">
    <location>
        <begin position="1"/>
        <end position="68"/>
    </location>
</feature>
<comment type="caution">
    <text evidence="2">The sequence shown here is derived from an EMBL/GenBank/DDBJ whole genome shotgun (WGS) entry which is preliminary data.</text>
</comment>
<feature type="compositionally biased region" description="Polar residues" evidence="1">
    <location>
        <begin position="180"/>
        <end position="197"/>
    </location>
</feature>
<proteinExistence type="predicted"/>
<evidence type="ECO:0000313" key="2">
    <source>
        <dbReference type="EMBL" id="CDO93040.1"/>
    </source>
</evidence>
<protein>
    <submittedName>
        <fullName evidence="2">WGS project CCBQ000000000 data, contig 00099</fullName>
    </submittedName>
</protein>
<keyword evidence="3" id="KW-1185">Reference proteome</keyword>
<feature type="compositionally biased region" description="Basic and acidic residues" evidence="1">
    <location>
        <begin position="160"/>
        <end position="179"/>
    </location>
</feature>
<dbReference type="OrthoDB" id="4036116at2759"/>
<dbReference type="EMBL" id="CCBQ010000019">
    <property type="protein sequence ID" value="CDO93040.1"/>
    <property type="molecule type" value="Genomic_DNA"/>
</dbReference>
<dbReference type="Proteomes" id="UP000031516">
    <property type="component" value="Unassembled WGS sequence"/>
</dbReference>
<evidence type="ECO:0000313" key="3">
    <source>
        <dbReference type="Proteomes" id="UP000031516"/>
    </source>
</evidence>
<accession>A0A0A8L2B7</accession>